<dbReference type="GO" id="GO:0005829">
    <property type="term" value="C:cytosol"/>
    <property type="evidence" value="ECO:0007669"/>
    <property type="project" value="TreeGrafter"/>
</dbReference>
<gene>
    <name evidence="9" type="primary">glnE</name>
    <name evidence="9" type="ORF">GCM10007890_41920</name>
</gene>
<evidence type="ECO:0000313" key="10">
    <source>
        <dbReference type="Proteomes" id="UP001157440"/>
    </source>
</evidence>
<dbReference type="NCBIfam" id="NF008292">
    <property type="entry name" value="PRK11072.1"/>
    <property type="match status" value="1"/>
</dbReference>
<proteinExistence type="predicted"/>
<dbReference type="Pfam" id="PF03710">
    <property type="entry name" value="GlnE"/>
    <property type="match status" value="2"/>
</dbReference>
<feature type="domain" description="Glutamate-ammonia ligase adenylyltransferase repeated" evidence="7">
    <location>
        <begin position="54"/>
        <end position="298"/>
    </location>
</feature>
<feature type="domain" description="Glutamate-ammonia ligase adenylyltransferase repeated" evidence="7">
    <location>
        <begin position="573"/>
        <end position="813"/>
    </location>
</feature>
<evidence type="ECO:0000256" key="6">
    <source>
        <dbReference type="ARBA" id="ARBA00023268"/>
    </source>
</evidence>
<evidence type="ECO:0000256" key="2">
    <source>
        <dbReference type="ARBA" id="ARBA00022695"/>
    </source>
</evidence>
<reference evidence="10" key="1">
    <citation type="journal article" date="2019" name="Int. J. Syst. Evol. Microbiol.">
        <title>The Global Catalogue of Microorganisms (GCM) 10K type strain sequencing project: providing services to taxonomists for standard genome sequencing and annotation.</title>
        <authorList>
            <consortium name="The Broad Institute Genomics Platform"/>
            <consortium name="The Broad Institute Genome Sequencing Center for Infectious Disease"/>
            <person name="Wu L."/>
            <person name="Ma J."/>
        </authorList>
    </citation>
    <scope>NUCLEOTIDE SEQUENCE [LARGE SCALE GENOMIC DNA]</scope>
    <source>
        <strain evidence="10">NBRC 103632</strain>
    </source>
</reference>
<dbReference type="InterPro" id="IPR023057">
    <property type="entry name" value="GlnE"/>
</dbReference>
<dbReference type="Gene3D" id="3.30.460.10">
    <property type="entry name" value="Beta Polymerase, domain 2"/>
    <property type="match status" value="2"/>
</dbReference>
<dbReference type="NCBIfam" id="NF010706">
    <property type="entry name" value="PRK14108.1"/>
    <property type="match status" value="1"/>
</dbReference>
<dbReference type="InterPro" id="IPR005190">
    <property type="entry name" value="GlnE_rpt_dom"/>
</dbReference>
<dbReference type="Pfam" id="PF08335">
    <property type="entry name" value="GlnD_UR_UTase"/>
    <property type="match status" value="1"/>
</dbReference>
<dbReference type="InterPro" id="IPR043519">
    <property type="entry name" value="NT_sf"/>
</dbReference>
<evidence type="ECO:0000256" key="1">
    <source>
        <dbReference type="ARBA" id="ARBA00022679"/>
    </source>
</evidence>
<keyword evidence="2 9" id="KW-0548">Nucleotidyltransferase</keyword>
<dbReference type="Proteomes" id="UP001157440">
    <property type="component" value="Unassembled WGS sequence"/>
</dbReference>
<evidence type="ECO:0000256" key="4">
    <source>
        <dbReference type="ARBA" id="ARBA00022840"/>
    </source>
</evidence>
<dbReference type="PANTHER" id="PTHR30621:SF0">
    <property type="entry name" value="BIFUNCTIONAL GLUTAMINE SYNTHETASE ADENYLYLTRANSFERASE_ADENYLYL-REMOVING ENZYME"/>
    <property type="match status" value="1"/>
</dbReference>
<dbReference type="GO" id="GO:0000820">
    <property type="term" value="P:regulation of glutamine family amino acid metabolic process"/>
    <property type="evidence" value="ECO:0007669"/>
    <property type="project" value="TreeGrafter"/>
</dbReference>
<evidence type="ECO:0000259" key="8">
    <source>
        <dbReference type="Pfam" id="PF08335"/>
    </source>
</evidence>
<evidence type="ECO:0000259" key="7">
    <source>
        <dbReference type="Pfam" id="PF03710"/>
    </source>
</evidence>
<keyword evidence="3" id="KW-0547">Nucleotide-binding</keyword>
<name>A0AA37TEN5_9HYPH</name>
<dbReference type="PANTHER" id="PTHR30621">
    <property type="entry name" value="GLUTAMINE SYNTHETASE ADENYLYLTRANSFERASE"/>
    <property type="match status" value="1"/>
</dbReference>
<organism evidence="9 10">
    <name type="scientific">Methylobacterium tardum</name>
    <dbReference type="NCBI Taxonomy" id="374432"/>
    <lineage>
        <taxon>Bacteria</taxon>
        <taxon>Pseudomonadati</taxon>
        <taxon>Pseudomonadota</taxon>
        <taxon>Alphaproteobacteria</taxon>
        <taxon>Hyphomicrobiales</taxon>
        <taxon>Methylobacteriaceae</taxon>
        <taxon>Methylobacterium</taxon>
    </lineage>
</organism>
<dbReference type="GO" id="GO:0005524">
    <property type="term" value="F:ATP binding"/>
    <property type="evidence" value="ECO:0007669"/>
    <property type="project" value="UniProtKB-KW"/>
</dbReference>
<dbReference type="AlphaFoldDB" id="A0AA37TEN5"/>
<keyword evidence="5" id="KW-0460">Magnesium</keyword>
<keyword evidence="10" id="KW-1185">Reference proteome</keyword>
<comment type="caution">
    <text evidence="9">The sequence shown here is derived from an EMBL/GenBank/DDBJ whole genome shotgun (WGS) entry which is preliminary data.</text>
</comment>
<dbReference type="GO" id="GO:0008882">
    <property type="term" value="F:[glutamate-ammonia-ligase] adenylyltransferase activity"/>
    <property type="evidence" value="ECO:0007669"/>
    <property type="project" value="InterPro"/>
</dbReference>
<keyword evidence="6" id="KW-0511">Multifunctional enzyme</keyword>
<dbReference type="Gene3D" id="1.20.120.330">
    <property type="entry name" value="Nucleotidyltransferases domain 2"/>
    <property type="match status" value="2"/>
</dbReference>
<sequence>MPPASLPPAPTLRESLSPRLRVADSEATHARLAEIAPAFPAGFLTPPCRDLLLGIADHSPFLWRAITRAPDRLVALLEQPPDAASRRIIAQQRAVGGDCGTNPDLAAVSRRIRENREAHALLVALADLGGAWDLAAVTQALSDFADASVSAATEALLRQGMAAGRFRPPDPAAPQDGSGLIVLGLGKLGGGELNYSSDIDLVVFYEAEPAAAAAGGDPKAFFVKLAQGLVKLLADRTVDGYVHRIDYRLRPDPGSTAVALSTVFAFDYYQTLGQNWERAAFIKARPIAGDIPAGEAFLAELAPFIWRRHFDFPAIAEIHALKRQIHMVRGHETIAVAGHDIKIGRGGIREIEFFVQTQQLVFGGRKPALRGRGTVAMLSRLVAEGWIDGKARDELSAAYDFLRTLEHRIQMVRDEQTQRLPTGAEALTALALFSGFPDLPAFEAALLHHAGRVQAHYALLFEAEADADDTLVFGETEPEPATLARLGAFGFRDPQRAWETVQGWHLGRRPALRTGRAREILAEMLPALLRALGGTADPDAALLALDRAFARMPAVAELLAILRSHERLRLLFADILGTAPRLADTVGLSPHVLDTVLDADFVVPATDPETVRTQYRALVGQPASHEEFLDRCRDATRQMVFVTGARLLSGILTPRQAGEAYTAIAETTVALSLEAEERRFGLDHGAVPRGRCCVLALGRLGSRQLSAESDLDLVFLYDFDPENRTSDGRRPLDAVVAYNRLAQRLFAALTTATRRGRLYAVDLRLRPYGSHSPPAVQLSGFAAYHRDEAEPWEHMALARARVVAGDADLGAAVTAEIARILGKPRDPAKVCAEAGAMRALVARERGHAGPFDLKLAPGALFDLDFLAQSIVLSHAGDWPGCLGLGAEDLFRGAAARGLLPAATAEPLAETYGFLDAVYQWQRLVMADPAAEPSETASWQIAKAVGLPDARSLAAELRRHRRRSQALLARIRRSVRGPRGV</sequence>
<dbReference type="InterPro" id="IPR013546">
    <property type="entry name" value="PII_UdlTrfase/GS_AdlTrfase"/>
</dbReference>
<dbReference type="EMBL" id="BSPL01000020">
    <property type="protein sequence ID" value="GLS72179.1"/>
    <property type="molecule type" value="Genomic_DNA"/>
</dbReference>
<dbReference type="SUPFAM" id="SSF81593">
    <property type="entry name" value="Nucleotidyltransferase substrate binding subunit/domain"/>
    <property type="match status" value="2"/>
</dbReference>
<dbReference type="CDD" id="cd05401">
    <property type="entry name" value="NT_GlnE_GlnD_like"/>
    <property type="match status" value="1"/>
</dbReference>
<accession>A0AA37TEN5</accession>
<dbReference type="RefSeq" id="WP_238198730.1">
    <property type="nucleotide sequence ID" value="NZ_BPQZ01000026.1"/>
</dbReference>
<dbReference type="SUPFAM" id="SSF81301">
    <property type="entry name" value="Nucleotidyltransferase"/>
    <property type="match status" value="2"/>
</dbReference>
<evidence type="ECO:0000313" key="9">
    <source>
        <dbReference type="EMBL" id="GLS72179.1"/>
    </source>
</evidence>
<keyword evidence="1" id="KW-0808">Transferase</keyword>
<evidence type="ECO:0000256" key="5">
    <source>
        <dbReference type="ARBA" id="ARBA00022842"/>
    </source>
</evidence>
<protein>
    <submittedName>
        <fullName evidence="9">Glutamate-ammonia-ligase adenylyltransferase</fullName>
    </submittedName>
</protein>
<evidence type="ECO:0000256" key="3">
    <source>
        <dbReference type="ARBA" id="ARBA00022741"/>
    </source>
</evidence>
<feature type="domain" description="PII-uridylyltransferase/Glutamine-synthetase adenylyltransferase" evidence="8">
    <location>
        <begin position="329"/>
        <end position="461"/>
    </location>
</feature>
<keyword evidence="4" id="KW-0067">ATP-binding</keyword>